<dbReference type="PANTHER" id="PTHR24412:SF172">
    <property type="entry name" value="KELCH-LIKE PROTEIN 10"/>
    <property type="match status" value="1"/>
</dbReference>
<evidence type="ECO:0000313" key="5">
    <source>
        <dbReference type="Proteomes" id="UP000821853"/>
    </source>
</evidence>
<dbReference type="AlphaFoldDB" id="A0A9J6H3W5"/>
<dbReference type="Pfam" id="PF01344">
    <property type="entry name" value="Kelch_1"/>
    <property type="match status" value="2"/>
</dbReference>
<dbReference type="VEuPathDB" id="VectorBase:HLOH_060220"/>
<proteinExistence type="predicted"/>
<keyword evidence="1" id="KW-0880">Kelch repeat</keyword>
<dbReference type="OrthoDB" id="6493923at2759"/>
<dbReference type="SMART" id="SM00612">
    <property type="entry name" value="Kelch"/>
    <property type="match status" value="5"/>
</dbReference>
<sequence length="361" mass="40534">MPDELTRMLHDDELHAPNEVECTFGATLKWIAGNVEDRRGHLPRLLPLVRLTFCSRKDMKKVESDPLVCASGTLSQEPGSDVSWRTRLDLSERCWLKPRVPKDVLFMFWGWTGSATKHLLTYNCRSSRWLLQNHQKTHPRAYHGVAMLDNLISFVGGFDGQECYHTVVSLGVSWLKWTSRSNMFVARCYISVAVFLGYIYVTCGFDCKGRTSSGERYDTKRNQREFVASMHAVRSDACAAAADGLFYIMGGLTGREVLDSVECYDPSVNGGHTLKTAERTDARKSHWSELPSLAFPRSKLMVVLLEGVIYVAGGFDGGTTVALVERNDMQTRRQWYNAPDLTVTCSAAAGLVYQDISNARH</sequence>
<dbReference type="Pfam" id="PF07707">
    <property type="entry name" value="BACK"/>
    <property type="match status" value="1"/>
</dbReference>
<dbReference type="SUPFAM" id="SSF117281">
    <property type="entry name" value="Kelch motif"/>
    <property type="match status" value="2"/>
</dbReference>
<dbReference type="EMBL" id="JABSTR010000011">
    <property type="protein sequence ID" value="KAH9381431.1"/>
    <property type="molecule type" value="Genomic_DNA"/>
</dbReference>
<accession>A0A9J6H3W5</accession>
<reference evidence="4 5" key="1">
    <citation type="journal article" date="2020" name="Cell">
        <title>Large-Scale Comparative Analyses of Tick Genomes Elucidate Their Genetic Diversity and Vector Capacities.</title>
        <authorList>
            <consortium name="Tick Genome and Microbiome Consortium (TIGMIC)"/>
            <person name="Jia N."/>
            <person name="Wang J."/>
            <person name="Shi W."/>
            <person name="Du L."/>
            <person name="Sun Y."/>
            <person name="Zhan W."/>
            <person name="Jiang J.F."/>
            <person name="Wang Q."/>
            <person name="Zhang B."/>
            <person name="Ji P."/>
            <person name="Bell-Sakyi L."/>
            <person name="Cui X.M."/>
            <person name="Yuan T.T."/>
            <person name="Jiang B.G."/>
            <person name="Yang W.F."/>
            <person name="Lam T.T."/>
            <person name="Chang Q.C."/>
            <person name="Ding S.J."/>
            <person name="Wang X.J."/>
            <person name="Zhu J.G."/>
            <person name="Ruan X.D."/>
            <person name="Zhao L."/>
            <person name="Wei J.T."/>
            <person name="Ye R.Z."/>
            <person name="Que T.C."/>
            <person name="Du C.H."/>
            <person name="Zhou Y.H."/>
            <person name="Cheng J.X."/>
            <person name="Dai P.F."/>
            <person name="Guo W.B."/>
            <person name="Han X.H."/>
            <person name="Huang E.J."/>
            <person name="Li L.F."/>
            <person name="Wei W."/>
            <person name="Gao Y.C."/>
            <person name="Liu J.Z."/>
            <person name="Shao H.Z."/>
            <person name="Wang X."/>
            <person name="Wang C.C."/>
            <person name="Yang T.C."/>
            <person name="Huo Q.B."/>
            <person name="Li W."/>
            <person name="Chen H.Y."/>
            <person name="Chen S.E."/>
            <person name="Zhou L.G."/>
            <person name="Ni X.B."/>
            <person name="Tian J.H."/>
            <person name="Sheng Y."/>
            <person name="Liu T."/>
            <person name="Pan Y.S."/>
            <person name="Xia L.Y."/>
            <person name="Li J."/>
            <person name="Zhao F."/>
            <person name="Cao W.C."/>
        </authorList>
    </citation>
    <scope>NUCLEOTIDE SEQUENCE [LARGE SCALE GENOMIC DNA]</scope>
    <source>
        <strain evidence="4">HaeL-2018</strain>
    </source>
</reference>
<evidence type="ECO:0000313" key="4">
    <source>
        <dbReference type="EMBL" id="KAH9381431.1"/>
    </source>
</evidence>
<comment type="caution">
    <text evidence="4">The sequence shown here is derived from an EMBL/GenBank/DDBJ whole genome shotgun (WGS) entry which is preliminary data.</text>
</comment>
<keyword evidence="5" id="KW-1185">Reference proteome</keyword>
<keyword evidence="2" id="KW-0677">Repeat</keyword>
<evidence type="ECO:0000256" key="1">
    <source>
        <dbReference type="ARBA" id="ARBA00022441"/>
    </source>
</evidence>
<gene>
    <name evidence="4" type="ORF">HPB48_008989</name>
</gene>
<feature type="domain" description="BACK" evidence="3">
    <location>
        <begin position="3"/>
        <end position="61"/>
    </location>
</feature>
<dbReference type="Gene3D" id="1.25.40.420">
    <property type="match status" value="1"/>
</dbReference>
<dbReference type="Gene3D" id="2.120.10.80">
    <property type="entry name" value="Kelch-type beta propeller"/>
    <property type="match status" value="2"/>
</dbReference>
<dbReference type="InterPro" id="IPR011705">
    <property type="entry name" value="BACK"/>
</dbReference>
<evidence type="ECO:0000256" key="2">
    <source>
        <dbReference type="ARBA" id="ARBA00022737"/>
    </source>
</evidence>
<protein>
    <recommendedName>
        <fullName evidence="3">BACK domain-containing protein</fullName>
    </recommendedName>
</protein>
<dbReference type="PANTHER" id="PTHR24412">
    <property type="entry name" value="KELCH PROTEIN"/>
    <property type="match status" value="1"/>
</dbReference>
<dbReference type="InterPro" id="IPR006652">
    <property type="entry name" value="Kelch_1"/>
</dbReference>
<dbReference type="OMA" id="VERNDMQ"/>
<evidence type="ECO:0000259" key="3">
    <source>
        <dbReference type="Pfam" id="PF07707"/>
    </source>
</evidence>
<name>A0A9J6H3W5_HAELO</name>
<dbReference type="Proteomes" id="UP000821853">
    <property type="component" value="Chromosome 9"/>
</dbReference>
<organism evidence="4 5">
    <name type="scientific">Haemaphysalis longicornis</name>
    <name type="common">Bush tick</name>
    <dbReference type="NCBI Taxonomy" id="44386"/>
    <lineage>
        <taxon>Eukaryota</taxon>
        <taxon>Metazoa</taxon>
        <taxon>Ecdysozoa</taxon>
        <taxon>Arthropoda</taxon>
        <taxon>Chelicerata</taxon>
        <taxon>Arachnida</taxon>
        <taxon>Acari</taxon>
        <taxon>Parasitiformes</taxon>
        <taxon>Ixodida</taxon>
        <taxon>Ixodoidea</taxon>
        <taxon>Ixodidae</taxon>
        <taxon>Haemaphysalinae</taxon>
        <taxon>Haemaphysalis</taxon>
    </lineage>
</organism>
<dbReference type="InterPro" id="IPR015915">
    <property type="entry name" value="Kelch-typ_b-propeller"/>
</dbReference>